<evidence type="ECO:0000313" key="2">
    <source>
        <dbReference type="EMBL" id="RKP13904.1"/>
    </source>
</evidence>
<feature type="compositionally biased region" description="Basic and acidic residues" evidence="1">
    <location>
        <begin position="130"/>
        <end position="149"/>
    </location>
</feature>
<accession>A0A4P9Y524</accession>
<evidence type="ECO:0000313" key="3">
    <source>
        <dbReference type="Proteomes" id="UP000267251"/>
    </source>
</evidence>
<evidence type="ECO:0000256" key="1">
    <source>
        <dbReference type="SAM" id="MobiDB-lite"/>
    </source>
</evidence>
<reference evidence="3" key="1">
    <citation type="journal article" date="2018" name="Nat. Microbiol.">
        <title>Leveraging single-cell genomics to expand the fungal tree of life.</title>
        <authorList>
            <person name="Ahrendt S.R."/>
            <person name="Quandt C.A."/>
            <person name="Ciobanu D."/>
            <person name="Clum A."/>
            <person name="Salamov A."/>
            <person name="Andreopoulos B."/>
            <person name="Cheng J.F."/>
            <person name="Woyke T."/>
            <person name="Pelin A."/>
            <person name="Henrissat B."/>
            <person name="Reynolds N.K."/>
            <person name="Benny G.L."/>
            <person name="Smith M.E."/>
            <person name="James T.Y."/>
            <person name="Grigoriev I.V."/>
        </authorList>
    </citation>
    <scope>NUCLEOTIDE SEQUENCE [LARGE SCALE GENOMIC DNA]</scope>
</reference>
<feature type="region of interest" description="Disordered" evidence="1">
    <location>
        <begin position="216"/>
        <end position="303"/>
    </location>
</feature>
<feature type="compositionally biased region" description="Basic and acidic residues" evidence="1">
    <location>
        <begin position="53"/>
        <end position="84"/>
    </location>
</feature>
<organism evidence="2 3">
    <name type="scientific">Piptocephalis cylindrospora</name>
    <dbReference type="NCBI Taxonomy" id="1907219"/>
    <lineage>
        <taxon>Eukaryota</taxon>
        <taxon>Fungi</taxon>
        <taxon>Fungi incertae sedis</taxon>
        <taxon>Zoopagomycota</taxon>
        <taxon>Zoopagomycotina</taxon>
        <taxon>Zoopagomycetes</taxon>
        <taxon>Zoopagales</taxon>
        <taxon>Piptocephalidaceae</taxon>
        <taxon>Piptocephalis</taxon>
    </lineage>
</organism>
<proteinExistence type="predicted"/>
<keyword evidence="3" id="KW-1185">Reference proteome</keyword>
<feature type="compositionally biased region" description="Basic and acidic residues" evidence="1">
    <location>
        <begin position="156"/>
        <end position="166"/>
    </location>
</feature>
<feature type="compositionally biased region" description="Polar residues" evidence="1">
    <location>
        <begin position="271"/>
        <end position="285"/>
    </location>
</feature>
<name>A0A4P9Y524_9FUNG</name>
<feature type="region of interest" description="Disordered" evidence="1">
    <location>
        <begin position="130"/>
        <end position="204"/>
    </location>
</feature>
<feature type="region of interest" description="Disordered" evidence="1">
    <location>
        <begin position="44"/>
        <end position="115"/>
    </location>
</feature>
<feature type="compositionally biased region" description="Polar residues" evidence="1">
    <location>
        <begin position="85"/>
        <end position="107"/>
    </location>
</feature>
<sequence>MHKHYLFHTTIPFIISMDKQFLGAPVEEGLVGDSEEALEFVGGIIQRKFPPPPREEAEEQTRRKKPSQKERRAAQGKRNDREGSSRSSTPIPTASSRVVPISSTPNVSGGYRKRAEEEEEGIYYVAKRDGAKAPMTKSDDRARDVEDGSPRPVDNPPKEARSEDKKKKEKGKGGSSRLSAQEEPASVCSCQDQAISPPTCAPIILGNDTHFVRDYLSIPSMPQSGEMDRRGEENSVPEIPSRILRLQSTNSAAAKSGRKEAKSNRSKQPPALSQNEKVEATSSGDDPSIPPSREDLSPPISGVTWSRIQDDAYQAFLSSFS</sequence>
<protein>
    <submittedName>
        <fullName evidence="2">Uncharacterized protein</fullName>
    </submittedName>
</protein>
<dbReference type="OrthoDB" id="10633130at2759"/>
<gene>
    <name evidence="2" type="ORF">BJ684DRAFT_15741</name>
</gene>
<dbReference type="EMBL" id="KZ987922">
    <property type="protein sequence ID" value="RKP13904.1"/>
    <property type="molecule type" value="Genomic_DNA"/>
</dbReference>
<dbReference type="Proteomes" id="UP000267251">
    <property type="component" value="Unassembled WGS sequence"/>
</dbReference>
<dbReference type="AlphaFoldDB" id="A0A4P9Y524"/>